<name>A0A835ZF51_9STRA</name>
<dbReference type="AlphaFoldDB" id="A0A835ZF51"/>
<dbReference type="Proteomes" id="UP000664859">
    <property type="component" value="Unassembled WGS sequence"/>
</dbReference>
<protein>
    <submittedName>
        <fullName evidence="1">Uncharacterized protein</fullName>
    </submittedName>
</protein>
<organism evidence="1 2">
    <name type="scientific">Tribonema minus</name>
    <dbReference type="NCBI Taxonomy" id="303371"/>
    <lineage>
        <taxon>Eukaryota</taxon>
        <taxon>Sar</taxon>
        <taxon>Stramenopiles</taxon>
        <taxon>Ochrophyta</taxon>
        <taxon>PX clade</taxon>
        <taxon>Xanthophyceae</taxon>
        <taxon>Tribonematales</taxon>
        <taxon>Tribonemataceae</taxon>
        <taxon>Tribonema</taxon>
    </lineage>
</organism>
<keyword evidence="2" id="KW-1185">Reference proteome</keyword>
<dbReference type="EMBL" id="JAFCMP010000024">
    <property type="protein sequence ID" value="KAG5191047.1"/>
    <property type="molecule type" value="Genomic_DNA"/>
</dbReference>
<evidence type="ECO:0000313" key="1">
    <source>
        <dbReference type="EMBL" id="KAG5191047.1"/>
    </source>
</evidence>
<reference evidence="1" key="1">
    <citation type="submission" date="2021-02" db="EMBL/GenBank/DDBJ databases">
        <title>First Annotated Genome of the Yellow-green Alga Tribonema minus.</title>
        <authorList>
            <person name="Mahan K.M."/>
        </authorList>
    </citation>
    <scope>NUCLEOTIDE SEQUENCE</scope>
    <source>
        <strain evidence="1">UTEX B ZZ1240</strain>
    </source>
</reference>
<accession>A0A835ZF51</accession>
<dbReference type="OrthoDB" id="71311at2759"/>
<comment type="caution">
    <text evidence="1">The sequence shown here is derived from an EMBL/GenBank/DDBJ whole genome shotgun (WGS) entry which is preliminary data.</text>
</comment>
<sequence>MSSWCCRESTGMVPSLPDELETELRQILHYYPGTHYTCLMDAAGRRQGGSSLTIGAVLPHPLVTGSFTSDDVLDAPPDKFCTAVSSLHNAAVQFARTLDQMGCSVMHIAGDQHLFSCYEVVDKSQPGLVNPWILAFYTTSVDGVPVSAIDTRDADEGVKKIVAALESMLAGVMTPPANSSPPISTSALLHHAARADLPSTAARSTARCAALRCTALECCALLLLLLLSAAARSGWNPRDACGRRFRAPPFRSRRRRTFAAPPPVMSAAMCAHAAAVAGGGREGAAALGCAVPAGALHAYCALALWDTAAAALKLRGETAAPPLEAHEAAARRSRRTTAAPSAVVISVVRLHNTAALAFAAPQEARPAMITSELSAGREKAQMIGI</sequence>
<gene>
    <name evidence="1" type="ORF">JKP88DRAFT_347481</name>
</gene>
<evidence type="ECO:0000313" key="2">
    <source>
        <dbReference type="Proteomes" id="UP000664859"/>
    </source>
</evidence>
<proteinExistence type="predicted"/>